<dbReference type="AlphaFoldDB" id="A0A1B6LS51"/>
<evidence type="ECO:0000313" key="3">
    <source>
        <dbReference type="EMBL" id="JAT26467.1"/>
    </source>
</evidence>
<name>A0A1B6LS51_9HEMI</name>
<evidence type="ECO:0000256" key="1">
    <source>
        <dbReference type="SAM" id="MobiDB-lite"/>
    </source>
</evidence>
<keyword evidence="2" id="KW-0472">Membrane</keyword>
<sequence>ATLAEGSDLSQSSRRGRCCCDLYFLCLAAIVTCLALLAATVAIGFYIGGSTDYCFQNQSTHSMLNSSTTVDLIYFITNTTIATNSSITLSPTITTPTTPTTSTTPTTPTT</sequence>
<evidence type="ECO:0000256" key="2">
    <source>
        <dbReference type="SAM" id="Phobius"/>
    </source>
</evidence>
<keyword evidence="2" id="KW-1133">Transmembrane helix</keyword>
<organism evidence="3">
    <name type="scientific">Graphocephala atropunctata</name>
    <dbReference type="NCBI Taxonomy" id="36148"/>
    <lineage>
        <taxon>Eukaryota</taxon>
        <taxon>Metazoa</taxon>
        <taxon>Ecdysozoa</taxon>
        <taxon>Arthropoda</taxon>
        <taxon>Hexapoda</taxon>
        <taxon>Insecta</taxon>
        <taxon>Pterygota</taxon>
        <taxon>Neoptera</taxon>
        <taxon>Paraneoptera</taxon>
        <taxon>Hemiptera</taxon>
        <taxon>Auchenorrhyncha</taxon>
        <taxon>Membracoidea</taxon>
        <taxon>Cicadellidae</taxon>
        <taxon>Cicadellinae</taxon>
        <taxon>Cicadellini</taxon>
        <taxon>Graphocephala</taxon>
    </lineage>
</organism>
<feature type="non-terminal residue" evidence="3">
    <location>
        <position position="1"/>
    </location>
</feature>
<gene>
    <name evidence="3" type="ORF">g.51507</name>
</gene>
<reference evidence="3" key="1">
    <citation type="submission" date="2015-11" db="EMBL/GenBank/DDBJ databases">
        <title>De novo transcriptome assembly of four potential Pierce s Disease insect vectors from Arizona vineyards.</title>
        <authorList>
            <person name="Tassone E.E."/>
        </authorList>
    </citation>
    <scope>NUCLEOTIDE SEQUENCE</scope>
</reference>
<feature type="region of interest" description="Disordered" evidence="1">
    <location>
        <begin position="89"/>
        <end position="110"/>
    </location>
</feature>
<dbReference type="EMBL" id="GEBQ01013510">
    <property type="protein sequence ID" value="JAT26467.1"/>
    <property type="molecule type" value="Transcribed_RNA"/>
</dbReference>
<protein>
    <submittedName>
        <fullName evidence="3">Uncharacterized protein</fullName>
    </submittedName>
</protein>
<keyword evidence="2" id="KW-0812">Transmembrane</keyword>
<feature type="transmembrane region" description="Helical" evidence="2">
    <location>
        <begin position="22"/>
        <end position="47"/>
    </location>
</feature>
<accession>A0A1B6LS51</accession>
<proteinExistence type="predicted"/>